<gene>
    <name evidence="3" type="ORF">BDV98DRAFT_608234</name>
</gene>
<evidence type="ECO:0000259" key="2">
    <source>
        <dbReference type="Pfam" id="PF00501"/>
    </source>
</evidence>
<dbReference type="InterPro" id="IPR020845">
    <property type="entry name" value="AMP-binding_CS"/>
</dbReference>
<evidence type="ECO:0000313" key="4">
    <source>
        <dbReference type="Proteomes" id="UP000305067"/>
    </source>
</evidence>
<evidence type="ECO:0000313" key="3">
    <source>
        <dbReference type="EMBL" id="TFK96485.1"/>
    </source>
</evidence>
<organism evidence="3 4">
    <name type="scientific">Pterulicium gracile</name>
    <dbReference type="NCBI Taxonomy" id="1884261"/>
    <lineage>
        <taxon>Eukaryota</taxon>
        <taxon>Fungi</taxon>
        <taxon>Dikarya</taxon>
        <taxon>Basidiomycota</taxon>
        <taxon>Agaricomycotina</taxon>
        <taxon>Agaricomycetes</taxon>
        <taxon>Agaricomycetidae</taxon>
        <taxon>Agaricales</taxon>
        <taxon>Pleurotineae</taxon>
        <taxon>Pterulaceae</taxon>
        <taxon>Pterulicium</taxon>
    </lineage>
</organism>
<dbReference type="EMBL" id="ML178859">
    <property type="protein sequence ID" value="TFK96485.1"/>
    <property type="molecule type" value="Genomic_DNA"/>
</dbReference>
<dbReference type="InterPro" id="IPR000873">
    <property type="entry name" value="AMP-dep_synth/lig_dom"/>
</dbReference>
<proteinExistence type="inferred from homology"/>
<dbReference type="GO" id="GO:0031956">
    <property type="term" value="F:medium-chain fatty acid-CoA ligase activity"/>
    <property type="evidence" value="ECO:0007669"/>
    <property type="project" value="TreeGrafter"/>
</dbReference>
<dbReference type="InterPro" id="IPR042099">
    <property type="entry name" value="ANL_N_sf"/>
</dbReference>
<dbReference type="AlphaFoldDB" id="A0A5C3Q325"/>
<dbReference type="Gene3D" id="3.40.50.12780">
    <property type="entry name" value="N-terminal domain of ligase-like"/>
    <property type="match status" value="1"/>
</dbReference>
<dbReference type="PROSITE" id="PS00455">
    <property type="entry name" value="AMP_BINDING"/>
    <property type="match status" value="1"/>
</dbReference>
<dbReference type="STRING" id="1884261.A0A5C3Q325"/>
<dbReference type="Pfam" id="PF00501">
    <property type="entry name" value="AMP-binding"/>
    <property type="match status" value="1"/>
</dbReference>
<dbReference type="SUPFAM" id="SSF56801">
    <property type="entry name" value="Acetyl-CoA synthetase-like"/>
    <property type="match status" value="1"/>
</dbReference>
<name>A0A5C3Q325_9AGAR</name>
<protein>
    <recommendedName>
        <fullName evidence="2">AMP-dependent synthetase/ligase domain-containing protein</fullName>
    </recommendedName>
</protein>
<dbReference type="PANTHER" id="PTHR43201">
    <property type="entry name" value="ACYL-COA SYNTHETASE"/>
    <property type="match status" value="1"/>
</dbReference>
<reference evidence="3 4" key="1">
    <citation type="journal article" date="2019" name="Nat. Ecol. Evol.">
        <title>Megaphylogeny resolves global patterns of mushroom evolution.</title>
        <authorList>
            <person name="Varga T."/>
            <person name="Krizsan K."/>
            <person name="Foldi C."/>
            <person name="Dima B."/>
            <person name="Sanchez-Garcia M."/>
            <person name="Sanchez-Ramirez S."/>
            <person name="Szollosi G.J."/>
            <person name="Szarkandi J.G."/>
            <person name="Papp V."/>
            <person name="Albert L."/>
            <person name="Andreopoulos W."/>
            <person name="Angelini C."/>
            <person name="Antonin V."/>
            <person name="Barry K.W."/>
            <person name="Bougher N.L."/>
            <person name="Buchanan P."/>
            <person name="Buyck B."/>
            <person name="Bense V."/>
            <person name="Catcheside P."/>
            <person name="Chovatia M."/>
            <person name="Cooper J."/>
            <person name="Damon W."/>
            <person name="Desjardin D."/>
            <person name="Finy P."/>
            <person name="Geml J."/>
            <person name="Haridas S."/>
            <person name="Hughes K."/>
            <person name="Justo A."/>
            <person name="Karasinski D."/>
            <person name="Kautmanova I."/>
            <person name="Kiss B."/>
            <person name="Kocsube S."/>
            <person name="Kotiranta H."/>
            <person name="LaButti K.M."/>
            <person name="Lechner B.E."/>
            <person name="Liimatainen K."/>
            <person name="Lipzen A."/>
            <person name="Lukacs Z."/>
            <person name="Mihaltcheva S."/>
            <person name="Morgado L.N."/>
            <person name="Niskanen T."/>
            <person name="Noordeloos M.E."/>
            <person name="Ohm R.A."/>
            <person name="Ortiz-Santana B."/>
            <person name="Ovrebo C."/>
            <person name="Racz N."/>
            <person name="Riley R."/>
            <person name="Savchenko A."/>
            <person name="Shiryaev A."/>
            <person name="Soop K."/>
            <person name="Spirin V."/>
            <person name="Szebenyi C."/>
            <person name="Tomsovsky M."/>
            <person name="Tulloss R.E."/>
            <person name="Uehling J."/>
            <person name="Grigoriev I.V."/>
            <person name="Vagvolgyi C."/>
            <person name="Papp T."/>
            <person name="Martin F.M."/>
            <person name="Miettinen O."/>
            <person name="Hibbett D.S."/>
            <person name="Nagy L.G."/>
        </authorList>
    </citation>
    <scope>NUCLEOTIDE SEQUENCE [LARGE SCALE GENOMIC DNA]</scope>
    <source>
        <strain evidence="3 4">CBS 309.79</strain>
    </source>
</reference>
<dbReference type="Pfam" id="PF23562">
    <property type="entry name" value="AMP-binding_C_3"/>
    <property type="match status" value="1"/>
</dbReference>
<comment type="similarity">
    <text evidence="1">Belongs to the ATP-dependent AMP-binding enzyme family.</text>
</comment>
<accession>A0A5C3Q325</accession>
<keyword evidence="4" id="KW-1185">Reference proteome</keyword>
<dbReference type="PANTHER" id="PTHR43201:SF8">
    <property type="entry name" value="ACYL-COA SYNTHETASE FAMILY MEMBER 3"/>
    <property type="match status" value="1"/>
</dbReference>
<dbReference type="Proteomes" id="UP000305067">
    <property type="component" value="Unassembled WGS sequence"/>
</dbReference>
<evidence type="ECO:0000256" key="1">
    <source>
        <dbReference type="ARBA" id="ARBA00006432"/>
    </source>
</evidence>
<sequence length="571" mass="63698">MFTPPPLETEDFVLHELFDYQATHQAEHPYCAWLDDSSSSDQAVEMTNLEFNRASHRAAALLSRDALDGEKVGLFALAHPVHYLAVFMGLLRLGVVPLVITPFCNPAVVGRMLDNVGCRRVLTTPNLRSGDGGLRYVEDVIRALAPGQEVEFMDIPALEELFPKLGCETARDEFTPFPKLEARQNQNLDDVAFYMYTSGTTGTPKAVPHTQRFMRSRCVLSSLKTDGTPLLRDCFIGFSPWHSAGTLYYLLQPPLAGLVPFVTPPREFSHTNSPYSTSSENVRGMLEYAVRGGCERVSTFPACIQVWARDERSVELMRGLKYGVGFAGAPLATALGTQLVNKGVRLNAGYGTTEIGFVIMGPGDLGRSEEEWMYLEFPRVLELRVVEVPGTGFVEIHLLASPTRAYEWAVYNTEDGKGYQTGDLFEAHPNRERMYRFVGRKDDTIIHSDTAKTTPGPIEDTIQSHEFVKGVIAFGEGRNKVGILVECVNAVEPYTAEMIERCKDMIWPTVKEANRITTFYSRIARDMILFTKSDLPLPRTPKGGIQRKAALSLYRDDIDRLYDGTLPSVKL</sequence>
<dbReference type="GO" id="GO:0006631">
    <property type="term" value="P:fatty acid metabolic process"/>
    <property type="evidence" value="ECO:0007669"/>
    <property type="project" value="TreeGrafter"/>
</dbReference>
<feature type="domain" description="AMP-dependent synthetase/ligase" evidence="2">
    <location>
        <begin position="20"/>
        <end position="361"/>
    </location>
</feature>
<dbReference type="OrthoDB" id="429813at2759"/>